<feature type="domain" description="NERD" evidence="1">
    <location>
        <begin position="42"/>
        <end position="159"/>
    </location>
</feature>
<organism evidence="2 3">
    <name type="scientific">Sutcliffiella cohnii</name>
    <dbReference type="NCBI Taxonomy" id="33932"/>
    <lineage>
        <taxon>Bacteria</taxon>
        <taxon>Bacillati</taxon>
        <taxon>Bacillota</taxon>
        <taxon>Bacilli</taxon>
        <taxon>Bacillales</taxon>
        <taxon>Bacillaceae</taxon>
        <taxon>Sutcliffiella</taxon>
    </lineage>
</organism>
<proteinExistence type="predicted"/>
<keyword evidence="3" id="KW-1185">Reference proteome</keyword>
<dbReference type="PROSITE" id="PS50965">
    <property type="entry name" value="NERD"/>
    <property type="match status" value="1"/>
</dbReference>
<dbReference type="STRING" id="1314751.GCA_001591425_03494"/>
<evidence type="ECO:0000259" key="1">
    <source>
        <dbReference type="PROSITE" id="PS50965"/>
    </source>
</evidence>
<dbReference type="RefSeq" id="WP_066419079.1">
    <property type="nucleotide sequence ID" value="NZ_CP018866.1"/>
</dbReference>
<dbReference type="Proteomes" id="UP000215224">
    <property type="component" value="Chromosome"/>
</dbReference>
<dbReference type="InterPro" id="IPR011528">
    <property type="entry name" value="NERD"/>
</dbReference>
<name>A0A223KVG8_9BACI</name>
<gene>
    <name evidence="2" type="ORF">BC6307_19815</name>
</gene>
<protein>
    <recommendedName>
        <fullName evidence="1">NERD domain-containing protein</fullName>
    </recommendedName>
</protein>
<reference evidence="2 3" key="1">
    <citation type="submission" date="2016-12" db="EMBL/GenBank/DDBJ databases">
        <title>The whole genome sequencing and assembly of Bacillus cohnii DSM 6307T strain.</title>
        <authorList>
            <person name="Lee Y.-J."/>
            <person name="Yi H."/>
            <person name="Bahn Y.-S."/>
            <person name="Kim J.F."/>
            <person name="Lee D.-W."/>
        </authorList>
    </citation>
    <scope>NUCLEOTIDE SEQUENCE [LARGE SCALE GENOMIC DNA]</scope>
    <source>
        <strain evidence="2 3">DSM 6307</strain>
    </source>
</reference>
<dbReference type="KEGG" id="bcoh:BC6307_19815"/>
<dbReference type="AlphaFoldDB" id="A0A223KVG8"/>
<sequence>MIFIKERTKPIYLLKLEAALRRVPDTHPNKQMILKEYLKHQSGFRGEKTVDYYLSLLPKEQTIILPNLRLQNNNNFHFQMDTLVLNPRFFLIIESKNTSGELVYDIETNELVRKKGTEMELFSDPVLQVERQKIQLIEFLRLLNIQPTPLLTLAVLTNSSVSLKMKSDYMKIPRNLIRAEALPSKLTEMNQSYKKEYINYQDLKKLGRILVKRDRPYNPNVLEKFDVKKEELISGIHCPRCFNFNLIKSRKGHWKCESCEFISKDAFKFSLNDYLLLVNSGINNCELRNFLKITAPRSALRLLSNYKKTGNTKGTTYHLTYYDG</sequence>
<accession>A0A223KVG8</accession>
<dbReference type="Pfam" id="PF08378">
    <property type="entry name" value="NERD"/>
    <property type="match status" value="1"/>
</dbReference>
<evidence type="ECO:0000313" key="3">
    <source>
        <dbReference type="Proteomes" id="UP000215224"/>
    </source>
</evidence>
<dbReference type="EMBL" id="CP018866">
    <property type="protein sequence ID" value="AST93348.1"/>
    <property type="molecule type" value="Genomic_DNA"/>
</dbReference>
<evidence type="ECO:0000313" key="2">
    <source>
        <dbReference type="EMBL" id="AST93348.1"/>
    </source>
</evidence>